<keyword evidence="3" id="KW-0762">Sugar transport</keyword>
<dbReference type="Gene3D" id="3.40.190.10">
    <property type="entry name" value="Periplasmic binding protein-like II"/>
    <property type="match status" value="1"/>
</dbReference>
<keyword evidence="3" id="KW-0813">Transport</keyword>
<feature type="region of interest" description="Disordered" evidence="1">
    <location>
        <begin position="26"/>
        <end position="58"/>
    </location>
</feature>
<organism evidence="3 4">
    <name type="scientific">Paenibacillus eucommiae</name>
    <dbReference type="NCBI Taxonomy" id="1355755"/>
    <lineage>
        <taxon>Bacteria</taxon>
        <taxon>Bacillati</taxon>
        <taxon>Bacillota</taxon>
        <taxon>Bacilli</taxon>
        <taxon>Bacillales</taxon>
        <taxon>Paenibacillaceae</taxon>
        <taxon>Paenibacillus</taxon>
    </lineage>
</organism>
<feature type="chain" id="PRO_5046425237" evidence="2">
    <location>
        <begin position="21"/>
        <end position="459"/>
    </location>
</feature>
<feature type="compositionally biased region" description="Polar residues" evidence="1">
    <location>
        <begin position="28"/>
        <end position="52"/>
    </location>
</feature>
<dbReference type="SUPFAM" id="SSF53850">
    <property type="entry name" value="Periplasmic binding protein-like II"/>
    <property type="match status" value="1"/>
</dbReference>
<evidence type="ECO:0000256" key="2">
    <source>
        <dbReference type="SAM" id="SignalP"/>
    </source>
</evidence>
<evidence type="ECO:0000313" key="3">
    <source>
        <dbReference type="EMBL" id="MBP1990758.1"/>
    </source>
</evidence>
<feature type="signal peptide" evidence="2">
    <location>
        <begin position="1"/>
        <end position="20"/>
    </location>
</feature>
<protein>
    <submittedName>
        <fullName evidence="3">Multiple sugar transport system substrate-binding protein</fullName>
    </submittedName>
</protein>
<proteinExistence type="predicted"/>
<dbReference type="RefSeq" id="WP_209971522.1">
    <property type="nucleotide sequence ID" value="NZ_JAGGLB010000006.1"/>
</dbReference>
<name>A0ABS4IT66_9BACL</name>
<sequence>MWKKGIQHFMLGILMIAVLAACSGNGGKESTPTPANSENTQTEGNKEGQTAAPTDAPKEPVELIISSTTGAPVEAFDNAVGNVLRKKFPQYKITYISNPTQSFDELLALNKKIDIVYHADRWYFDMLEKYDLQFDMTDLLAKHNIDLNAFDPGLIQGLKASGGGKIYGLPAFSYVEVLHYNKEIFKKFGVPFPKDGMTWDEILDIARKLTREDGGTQYLGLLAHMGHFLSMNQLSLPFADADLKPTFLSDDWKKILDTYVVRPGQDQGYQKAVKDAGGFGDGWLGFDFFTAKKNLAMLVFFSDVSKEIPDQMKGVDWDFAALPTFADLPNVGSQAMSTVFGLTSTTQHVEESMEVLSYLVSKEYQMEVSRSGSISVLNDEEVKAVLGKDTQFPDKNWGALTYNKIAPLAPIPKYWTDFQNILLSKVPEVMNGNLDVNTALREAQEFAEKTMAEKPKTGN</sequence>
<dbReference type="Proteomes" id="UP001519287">
    <property type="component" value="Unassembled WGS sequence"/>
</dbReference>
<evidence type="ECO:0000313" key="4">
    <source>
        <dbReference type="Proteomes" id="UP001519287"/>
    </source>
</evidence>
<keyword evidence="2" id="KW-0732">Signal</keyword>
<dbReference type="PANTHER" id="PTHR43649:SF12">
    <property type="entry name" value="DIACETYLCHITOBIOSE BINDING PROTEIN DASA"/>
    <property type="match status" value="1"/>
</dbReference>
<comment type="caution">
    <text evidence="3">The sequence shown here is derived from an EMBL/GenBank/DDBJ whole genome shotgun (WGS) entry which is preliminary data.</text>
</comment>
<gene>
    <name evidence="3" type="ORF">J2Z66_002364</name>
</gene>
<reference evidence="3 4" key="1">
    <citation type="submission" date="2021-03" db="EMBL/GenBank/DDBJ databases">
        <title>Genomic Encyclopedia of Type Strains, Phase IV (KMG-IV): sequencing the most valuable type-strain genomes for metagenomic binning, comparative biology and taxonomic classification.</title>
        <authorList>
            <person name="Goeker M."/>
        </authorList>
    </citation>
    <scope>NUCLEOTIDE SEQUENCE [LARGE SCALE GENOMIC DNA]</scope>
    <source>
        <strain evidence="3 4">DSM 26048</strain>
    </source>
</reference>
<dbReference type="PANTHER" id="PTHR43649">
    <property type="entry name" value="ARABINOSE-BINDING PROTEIN-RELATED"/>
    <property type="match status" value="1"/>
</dbReference>
<dbReference type="PROSITE" id="PS51257">
    <property type="entry name" value="PROKAR_LIPOPROTEIN"/>
    <property type="match status" value="1"/>
</dbReference>
<keyword evidence="4" id="KW-1185">Reference proteome</keyword>
<evidence type="ECO:0000256" key="1">
    <source>
        <dbReference type="SAM" id="MobiDB-lite"/>
    </source>
</evidence>
<dbReference type="InterPro" id="IPR050490">
    <property type="entry name" value="Bact_solute-bd_prot1"/>
</dbReference>
<dbReference type="EMBL" id="JAGGLB010000006">
    <property type="protein sequence ID" value="MBP1990758.1"/>
    <property type="molecule type" value="Genomic_DNA"/>
</dbReference>
<accession>A0ABS4IT66</accession>